<name>A0AA88A5Q6_FICCA</name>
<reference evidence="2" key="1">
    <citation type="submission" date="2023-07" db="EMBL/GenBank/DDBJ databases">
        <title>draft genome sequence of fig (Ficus carica).</title>
        <authorList>
            <person name="Takahashi T."/>
            <person name="Nishimura K."/>
        </authorList>
    </citation>
    <scope>NUCLEOTIDE SEQUENCE</scope>
</reference>
<evidence type="ECO:0000256" key="1">
    <source>
        <dbReference type="SAM" id="MobiDB-lite"/>
    </source>
</evidence>
<comment type="caution">
    <text evidence="2">The sequence shown here is derived from an EMBL/GenBank/DDBJ whole genome shotgun (WGS) entry which is preliminary data.</text>
</comment>
<keyword evidence="3" id="KW-1185">Reference proteome</keyword>
<evidence type="ECO:0000313" key="2">
    <source>
        <dbReference type="EMBL" id="GMN34641.1"/>
    </source>
</evidence>
<feature type="compositionally biased region" description="Polar residues" evidence="1">
    <location>
        <begin position="27"/>
        <end position="36"/>
    </location>
</feature>
<gene>
    <name evidence="2" type="ORF">TIFTF001_004798</name>
</gene>
<evidence type="ECO:0000313" key="3">
    <source>
        <dbReference type="Proteomes" id="UP001187192"/>
    </source>
</evidence>
<sequence length="57" mass="6227">MDRNRNLNLILGQNPAISDNTNDETRPSTMLPTASITIPPAWPRNSQGGVGLPLLRM</sequence>
<dbReference type="EMBL" id="BTGU01000005">
    <property type="protein sequence ID" value="GMN34641.1"/>
    <property type="molecule type" value="Genomic_DNA"/>
</dbReference>
<protein>
    <submittedName>
        <fullName evidence="2">Uncharacterized protein</fullName>
    </submittedName>
</protein>
<feature type="region of interest" description="Disordered" evidence="1">
    <location>
        <begin position="13"/>
        <end position="57"/>
    </location>
</feature>
<organism evidence="2 3">
    <name type="scientific">Ficus carica</name>
    <name type="common">Common fig</name>
    <dbReference type="NCBI Taxonomy" id="3494"/>
    <lineage>
        <taxon>Eukaryota</taxon>
        <taxon>Viridiplantae</taxon>
        <taxon>Streptophyta</taxon>
        <taxon>Embryophyta</taxon>
        <taxon>Tracheophyta</taxon>
        <taxon>Spermatophyta</taxon>
        <taxon>Magnoliopsida</taxon>
        <taxon>eudicotyledons</taxon>
        <taxon>Gunneridae</taxon>
        <taxon>Pentapetalae</taxon>
        <taxon>rosids</taxon>
        <taxon>fabids</taxon>
        <taxon>Rosales</taxon>
        <taxon>Moraceae</taxon>
        <taxon>Ficeae</taxon>
        <taxon>Ficus</taxon>
    </lineage>
</organism>
<dbReference type="AlphaFoldDB" id="A0AA88A5Q6"/>
<proteinExistence type="predicted"/>
<dbReference type="Proteomes" id="UP001187192">
    <property type="component" value="Unassembled WGS sequence"/>
</dbReference>
<accession>A0AA88A5Q6</accession>